<dbReference type="Proteomes" id="UP000821837">
    <property type="component" value="Chromosome 3"/>
</dbReference>
<dbReference type="GO" id="GO:0005759">
    <property type="term" value="C:mitochondrial matrix"/>
    <property type="evidence" value="ECO:0007669"/>
    <property type="project" value="TreeGrafter"/>
</dbReference>
<keyword evidence="5" id="KW-1185">Reference proteome</keyword>
<dbReference type="EMBL" id="JABSTV010001249">
    <property type="protein sequence ID" value="KAH7961414.1"/>
    <property type="molecule type" value="Genomic_DNA"/>
</dbReference>
<dbReference type="VEuPathDB" id="VectorBase:RSAN_049021"/>
<evidence type="ECO:0000256" key="1">
    <source>
        <dbReference type="ARBA" id="ARBA00007692"/>
    </source>
</evidence>
<accession>A0A9D4PZ13</accession>
<proteinExistence type="inferred from homology"/>
<gene>
    <name evidence="4" type="ORF">HPB52_008908</name>
</gene>
<dbReference type="AlphaFoldDB" id="A0A9D4PZ13"/>
<feature type="region of interest" description="Disordered" evidence="3">
    <location>
        <begin position="26"/>
        <end position="67"/>
    </location>
</feature>
<keyword evidence="2" id="KW-0809">Transit peptide</keyword>
<dbReference type="GO" id="GO:0003676">
    <property type="term" value="F:nucleic acid binding"/>
    <property type="evidence" value="ECO:0007669"/>
    <property type="project" value="InterPro"/>
</dbReference>
<reference evidence="4" key="1">
    <citation type="journal article" date="2020" name="Cell">
        <title>Large-Scale Comparative Analyses of Tick Genomes Elucidate Their Genetic Diversity and Vector Capacities.</title>
        <authorList>
            <consortium name="Tick Genome and Microbiome Consortium (TIGMIC)"/>
            <person name="Jia N."/>
            <person name="Wang J."/>
            <person name="Shi W."/>
            <person name="Du L."/>
            <person name="Sun Y."/>
            <person name="Zhan W."/>
            <person name="Jiang J.F."/>
            <person name="Wang Q."/>
            <person name="Zhang B."/>
            <person name="Ji P."/>
            <person name="Bell-Sakyi L."/>
            <person name="Cui X.M."/>
            <person name="Yuan T.T."/>
            <person name="Jiang B.G."/>
            <person name="Yang W.F."/>
            <person name="Lam T.T."/>
            <person name="Chang Q.C."/>
            <person name="Ding S.J."/>
            <person name="Wang X.J."/>
            <person name="Zhu J.G."/>
            <person name="Ruan X.D."/>
            <person name="Zhao L."/>
            <person name="Wei J.T."/>
            <person name="Ye R.Z."/>
            <person name="Que T.C."/>
            <person name="Du C.H."/>
            <person name="Zhou Y.H."/>
            <person name="Cheng J.X."/>
            <person name="Dai P.F."/>
            <person name="Guo W.B."/>
            <person name="Han X.H."/>
            <person name="Huang E.J."/>
            <person name="Li L.F."/>
            <person name="Wei W."/>
            <person name="Gao Y.C."/>
            <person name="Liu J.Z."/>
            <person name="Shao H.Z."/>
            <person name="Wang X."/>
            <person name="Wang C.C."/>
            <person name="Yang T.C."/>
            <person name="Huo Q.B."/>
            <person name="Li W."/>
            <person name="Chen H.Y."/>
            <person name="Chen S.E."/>
            <person name="Zhou L.G."/>
            <person name="Ni X.B."/>
            <person name="Tian J.H."/>
            <person name="Sheng Y."/>
            <person name="Liu T."/>
            <person name="Pan Y.S."/>
            <person name="Xia L.Y."/>
            <person name="Li J."/>
            <person name="Zhao F."/>
            <person name="Cao W.C."/>
        </authorList>
    </citation>
    <scope>NUCLEOTIDE SEQUENCE</scope>
    <source>
        <strain evidence="4">Rsan-2018</strain>
    </source>
</reference>
<evidence type="ECO:0000313" key="4">
    <source>
        <dbReference type="EMBL" id="KAH7961414.1"/>
    </source>
</evidence>
<reference evidence="4" key="2">
    <citation type="submission" date="2021-09" db="EMBL/GenBank/DDBJ databases">
        <authorList>
            <person name="Jia N."/>
            <person name="Wang J."/>
            <person name="Shi W."/>
            <person name="Du L."/>
            <person name="Sun Y."/>
            <person name="Zhan W."/>
            <person name="Jiang J."/>
            <person name="Wang Q."/>
            <person name="Zhang B."/>
            <person name="Ji P."/>
            <person name="Sakyi L.B."/>
            <person name="Cui X."/>
            <person name="Yuan T."/>
            <person name="Jiang B."/>
            <person name="Yang W."/>
            <person name="Lam T.T.-Y."/>
            <person name="Chang Q."/>
            <person name="Ding S."/>
            <person name="Wang X."/>
            <person name="Zhu J."/>
            <person name="Ruan X."/>
            <person name="Zhao L."/>
            <person name="Wei J."/>
            <person name="Que T."/>
            <person name="Du C."/>
            <person name="Cheng J."/>
            <person name="Dai P."/>
            <person name="Han X."/>
            <person name="Huang E."/>
            <person name="Gao Y."/>
            <person name="Liu J."/>
            <person name="Shao H."/>
            <person name="Ye R."/>
            <person name="Li L."/>
            <person name="Wei W."/>
            <person name="Wang X."/>
            <person name="Wang C."/>
            <person name="Huo Q."/>
            <person name="Li W."/>
            <person name="Guo W."/>
            <person name="Chen H."/>
            <person name="Chen S."/>
            <person name="Zhou L."/>
            <person name="Zhou L."/>
            <person name="Ni X."/>
            <person name="Tian J."/>
            <person name="Zhou Y."/>
            <person name="Sheng Y."/>
            <person name="Liu T."/>
            <person name="Pan Y."/>
            <person name="Xia L."/>
            <person name="Li J."/>
            <person name="Zhao F."/>
            <person name="Cao W."/>
        </authorList>
    </citation>
    <scope>NUCLEOTIDE SEQUENCE</scope>
    <source>
        <strain evidence="4">Rsan-2018</strain>
        <tissue evidence="4">Larvae</tissue>
    </source>
</reference>
<dbReference type="VEuPathDB" id="VectorBase:RSAN_056348"/>
<feature type="compositionally biased region" description="Polar residues" evidence="3">
    <location>
        <begin position="581"/>
        <end position="592"/>
    </location>
</feature>
<evidence type="ECO:0000313" key="5">
    <source>
        <dbReference type="Proteomes" id="UP000821837"/>
    </source>
</evidence>
<dbReference type="Gene3D" id="1.25.70.10">
    <property type="entry name" value="Transcription termination factor 3, mitochondrial"/>
    <property type="match status" value="2"/>
</dbReference>
<protein>
    <recommendedName>
        <fullName evidence="6">Transcription termination factor 5, mitochondrial</fullName>
    </recommendedName>
</protein>
<evidence type="ECO:0000256" key="3">
    <source>
        <dbReference type="SAM" id="MobiDB-lite"/>
    </source>
</evidence>
<dbReference type="InterPro" id="IPR003690">
    <property type="entry name" value="MTERF"/>
</dbReference>
<evidence type="ECO:0000256" key="2">
    <source>
        <dbReference type="ARBA" id="ARBA00022946"/>
    </source>
</evidence>
<sequence>MLLNSFRIGAGRFCWKLARGASAAAPSRVTGASLPTGRSSSTRGRPATSKKREAEESQHDQPYSILSTVQDRDDDDFSLIEEPEGSLSEQSRARVRLLTESLGCSLASATSIVMSNRKILSIRRETLLKNIGMLKSLFPVREIMRHPEILSFQFGTAEQRFRNLEECGIKKVTPARIIRYVELMTQPSCSLKLRGAMEVETDPATHLLSFLDCPAGVRADILSELPLHYPFTLSIAEVKQIVLRAYLAWRLGCTHEQIASLVQKYPSVENRSLQFLRHTIELLTNHFHMPTDKASLKTLFHLILRNGFVLLAHPGNLESQLSQVRQLAGLHMRELAVLCPRLLTVPAENLIRVERLLQAHGITPAQVQRCIRIYSLSPETIEKRLKEITKVAEFEVRRECPRLLNLVYYASKARHRLELLSQLGHPASGVSINVLSMAASDFARVFYSGSDRGRPRETAEYLAHLLGKPEAEVRQRLASHPSAKRISLLNTRRVVDWLLPRGVTHEQLWYGLQVVLYDSELVASHFLRLPEREELQPYSEWRDCPQLLEVLLYYIEREAHFTGHTQLGLFSEVEGIDNTSQEKVTQAASLQNPYFHPATLPAVQKDEEEREEEQTGEGGSSSS</sequence>
<dbReference type="PANTHER" id="PTHR15437">
    <property type="entry name" value="TRANSCRIPTION TERMINATION FACTOR, MITOCHONDRIAL"/>
    <property type="match status" value="1"/>
</dbReference>
<organism evidence="4 5">
    <name type="scientific">Rhipicephalus sanguineus</name>
    <name type="common">Brown dog tick</name>
    <name type="synonym">Ixodes sanguineus</name>
    <dbReference type="NCBI Taxonomy" id="34632"/>
    <lineage>
        <taxon>Eukaryota</taxon>
        <taxon>Metazoa</taxon>
        <taxon>Ecdysozoa</taxon>
        <taxon>Arthropoda</taxon>
        <taxon>Chelicerata</taxon>
        <taxon>Arachnida</taxon>
        <taxon>Acari</taxon>
        <taxon>Parasitiformes</taxon>
        <taxon>Ixodida</taxon>
        <taxon>Ixodoidea</taxon>
        <taxon>Ixodidae</taxon>
        <taxon>Rhipicephalinae</taxon>
        <taxon>Rhipicephalus</taxon>
        <taxon>Rhipicephalus</taxon>
    </lineage>
</organism>
<name>A0A9D4PZ13_RHISA</name>
<feature type="compositionally biased region" description="Basic and acidic residues" evidence="3">
    <location>
        <begin position="50"/>
        <end position="59"/>
    </location>
</feature>
<feature type="compositionally biased region" description="Acidic residues" evidence="3">
    <location>
        <begin position="606"/>
        <end position="615"/>
    </location>
</feature>
<comment type="similarity">
    <text evidence="1">Belongs to the mTERF family.</text>
</comment>
<comment type="caution">
    <text evidence="4">The sequence shown here is derived from an EMBL/GenBank/DDBJ whole genome shotgun (WGS) entry which is preliminary data.</text>
</comment>
<feature type="region of interest" description="Disordered" evidence="3">
    <location>
        <begin position="581"/>
        <end position="623"/>
    </location>
</feature>
<evidence type="ECO:0008006" key="6">
    <source>
        <dbReference type="Google" id="ProtNLM"/>
    </source>
</evidence>
<dbReference type="PANTHER" id="PTHR15437:SF7">
    <property type="entry name" value="TRANSCRIPTION TERMINATION FACTOR 5, MITOCHONDRIAL"/>
    <property type="match status" value="1"/>
</dbReference>
<dbReference type="GO" id="GO:0006393">
    <property type="term" value="P:termination of mitochondrial transcription"/>
    <property type="evidence" value="ECO:0007669"/>
    <property type="project" value="TreeGrafter"/>
</dbReference>
<dbReference type="InterPro" id="IPR038538">
    <property type="entry name" value="MTERF_sf"/>
</dbReference>